<reference evidence="2" key="1">
    <citation type="submission" date="2020-11" db="EMBL/GenBank/DDBJ databases">
        <authorList>
            <person name="Tran Van P."/>
        </authorList>
    </citation>
    <scope>NUCLEOTIDE SEQUENCE</scope>
</reference>
<feature type="domain" description="Interferon-related developmental regulator C-terminal" evidence="1">
    <location>
        <begin position="159"/>
        <end position="210"/>
    </location>
</feature>
<organism evidence="2">
    <name type="scientific">Timema genevievae</name>
    <name type="common">Walking stick</name>
    <dbReference type="NCBI Taxonomy" id="629358"/>
    <lineage>
        <taxon>Eukaryota</taxon>
        <taxon>Metazoa</taxon>
        <taxon>Ecdysozoa</taxon>
        <taxon>Arthropoda</taxon>
        <taxon>Hexapoda</taxon>
        <taxon>Insecta</taxon>
        <taxon>Pterygota</taxon>
        <taxon>Neoptera</taxon>
        <taxon>Polyneoptera</taxon>
        <taxon>Phasmatodea</taxon>
        <taxon>Timematodea</taxon>
        <taxon>Timematoidea</taxon>
        <taxon>Timematidae</taxon>
        <taxon>Timema</taxon>
    </lineage>
</organism>
<dbReference type="InterPro" id="IPR006921">
    <property type="entry name" value="Interferon-rel_develop_reg_C"/>
</dbReference>
<dbReference type="AlphaFoldDB" id="A0A7R9PPY8"/>
<dbReference type="Pfam" id="PF04836">
    <property type="entry name" value="IFRD_C"/>
    <property type="match status" value="1"/>
</dbReference>
<sequence>MTGLPAEWCCSRLLPSRVVKSYFFTRKDGACCKYAEFWNRAVHPDRDNGCIRMAAMVDVSPDITENDVKSHPVPLFCSSSVLTFRAPTYHMIVIYASTGHYDRKLLVTHSTDEQDSIQRIVRLKFKATMCWFEMIESKIRIQGIRHVLGSGMNLHLTENDLVRDIFELGERISPVNFAAHKQSKLERHLMNAAAFKARTISRSKNRDKRSAVMTC</sequence>
<dbReference type="EMBL" id="OE843430">
    <property type="protein sequence ID" value="CAD7603112.1"/>
    <property type="molecule type" value="Genomic_DNA"/>
</dbReference>
<dbReference type="PANTHER" id="PTHR12354">
    <property type="entry name" value="INTERFERON-RELATED DEVELOPMENTAL REGULATOR"/>
    <property type="match status" value="1"/>
</dbReference>
<accession>A0A7R9PPY8</accession>
<evidence type="ECO:0000259" key="1">
    <source>
        <dbReference type="Pfam" id="PF04836"/>
    </source>
</evidence>
<name>A0A7R9PPY8_TIMGE</name>
<proteinExistence type="predicted"/>
<evidence type="ECO:0000313" key="2">
    <source>
        <dbReference type="EMBL" id="CAD7603112.1"/>
    </source>
</evidence>
<dbReference type="InterPro" id="IPR039777">
    <property type="entry name" value="IFRD"/>
</dbReference>
<gene>
    <name evidence="2" type="ORF">TGEB3V08_LOCUS8636</name>
</gene>
<dbReference type="PANTHER" id="PTHR12354:SF1">
    <property type="entry name" value="INTERFERON-RELATED DEVELOPMENTAL REGULATOR 1"/>
    <property type="match status" value="1"/>
</dbReference>
<protein>
    <recommendedName>
        <fullName evidence="1">Interferon-related developmental regulator C-terminal domain-containing protein</fullName>
    </recommendedName>
</protein>